<dbReference type="Pfam" id="PF02520">
    <property type="entry name" value="ANIS5_cation-bd"/>
    <property type="match status" value="1"/>
</dbReference>
<keyword evidence="5" id="KW-1185">Reference proteome</keyword>
<dbReference type="InterPro" id="IPR052823">
    <property type="entry name" value="SXP/RAL-2_related"/>
</dbReference>
<evidence type="ECO:0000313" key="5">
    <source>
        <dbReference type="Proteomes" id="UP000835052"/>
    </source>
</evidence>
<feature type="region of interest" description="Disordered" evidence="1">
    <location>
        <begin position="90"/>
        <end position="113"/>
    </location>
</feature>
<feature type="signal peptide" evidence="2">
    <location>
        <begin position="1"/>
        <end position="17"/>
    </location>
</feature>
<dbReference type="OrthoDB" id="10567499at2759"/>
<dbReference type="AlphaFoldDB" id="A0A8S1HHC8"/>
<keyword evidence="2" id="KW-0732">Signal</keyword>
<reference evidence="4" key="1">
    <citation type="submission" date="2020-10" db="EMBL/GenBank/DDBJ databases">
        <authorList>
            <person name="Kikuchi T."/>
        </authorList>
    </citation>
    <scope>NUCLEOTIDE SEQUENCE</scope>
    <source>
        <strain evidence="4">NKZ352</strain>
    </source>
</reference>
<organism evidence="4 5">
    <name type="scientific">Caenorhabditis auriculariae</name>
    <dbReference type="NCBI Taxonomy" id="2777116"/>
    <lineage>
        <taxon>Eukaryota</taxon>
        <taxon>Metazoa</taxon>
        <taxon>Ecdysozoa</taxon>
        <taxon>Nematoda</taxon>
        <taxon>Chromadorea</taxon>
        <taxon>Rhabditida</taxon>
        <taxon>Rhabditina</taxon>
        <taxon>Rhabditomorpha</taxon>
        <taxon>Rhabditoidea</taxon>
        <taxon>Rhabditidae</taxon>
        <taxon>Peloderinae</taxon>
        <taxon>Caenorhabditis</taxon>
    </lineage>
</organism>
<dbReference type="PANTHER" id="PTHR21593:SF36">
    <property type="entry name" value="DUF148 DOMAIN-CONTAINING PROTEIN-RELATED"/>
    <property type="match status" value="1"/>
</dbReference>
<comment type="caution">
    <text evidence="4">The sequence shown here is derived from an EMBL/GenBank/DDBJ whole genome shotgun (WGS) entry which is preliminary data.</text>
</comment>
<dbReference type="PANTHER" id="PTHR21593">
    <property type="entry name" value="PRION-LIKE- Q/N-RICH -DOMAIN-BEARING PROTEIN PROTEIN"/>
    <property type="match status" value="1"/>
</dbReference>
<name>A0A8S1HHC8_9PELO</name>
<evidence type="ECO:0000259" key="3">
    <source>
        <dbReference type="Pfam" id="PF02520"/>
    </source>
</evidence>
<evidence type="ECO:0000256" key="2">
    <source>
        <dbReference type="SAM" id="SignalP"/>
    </source>
</evidence>
<evidence type="ECO:0000256" key="1">
    <source>
        <dbReference type="SAM" id="MobiDB-lite"/>
    </source>
</evidence>
<feature type="chain" id="PRO_5035919112" description="SXP/RAL-2 family protein Ani s 5-like cation-binding domain-containing protein" evidence="2">
    <location>
        <begin position="18"/>
        <end position="149"/>
    </location>
</feature>
<accession>A0A8S1HHC8</accession>
<feature type="domain" description="SXP/RAL-2 family protein Ani s 5-like cation-binding" evidence="3">
    <location>
        <begin position="35"/>
        <end position="98"/>
    </location>
</feature>
<protein>
    <recommendedName>
        <fullName evidence="3">SXP/RAL-2 family protein Ani s 5-like cation-binding domain-containing protein</fullName>
    </recommendedName>
</protein>
<dbReference type="InterPro" id="IPR003677">
    <property type="entry name" value="ANIS5_cation-bd"/>
</dbReference>
<dbReference type="Proteomes" id="UP000835052">
    <property type="component" value="Unassembled WGS sequence"/>
</dbReference>
<evidence type="ECO:0000313" key="4">
    <source>
        <dbReference type="EMBL" id="CAD6194382.1"/>
    </source>
</evidence>
<gene>
    <name evidence="4" type="ORF">CAUJ_LOCUS10301</name>
</gene>
<sequence>MKSTLIIAAFLVAVVCCDFQKPALPVFLRGADDAAKNQFLEIVNNEELTREQKDDQVEALIATQPQNIKDAFEQFRAKVDANRKRFNESVGQQLAGLSPEAPNEQLPVNREQKAQEFFDSLPASVQKELTELKSKLPEPRIQPEMTTDH</sequence>
<dbReference type="EMBL" id="CAJGYM010000044">
    <property type="protein sequence ID" value="CAD6194382.1"/>
    <property type="molecule type" value="Genomic_DNA"/>
</dbReference>
<proteinExistence type="predicted"/>